<evidence type="ECO:0000256" key="2">
    <source>
        <dbReference type="SAM" id="Phobius"/>
    </source>
</evidence>
<dbReference type="Pfam" id="PF03780">
    <property type="entry name" value="Asp23"/>
    <property type="match status" value="1"/>
</dbReference>
<keyword evidence="4" id="KW-1185">Reference proteome</keyword>
<accession>A0A4R1Q4T2</accession>
<dbReference type="Proteomes" id="UP000295063">
    <property type="component" value="Unassembled WGS sequence"/>
</dbReference>
<evidence type="ECO:0000313" key="4">
    <source>
        <dbReference type="Proteomes" id="UP000295063"/>
    </source>
</evidence>
<dbReference type="InterPro" id="IPR005531">
    <property type="entry name" value="Asp23"/>
</dbReference>
<reference evidence="3 4" key="1">
    <citation type="submission" date="2019-03" db="EMBL/GenBank/DDBJ databases">
        <title>Genomic Encyclopedia of Type Strains, Phase IV (KMG-IV): sequencing the most valuable type-strain genomes for metagenomic binning, comparative biology and taxonomic classification.</title>
        <authorList>
            <person name="Goeker M."/>
        </authorList>
    </citation>
    <scope>NUCLEOTIDE SEQUENCE [LARGE SCALE GENOMIC DNA]</scope>
    <source>
        <strain evidence="3 4">DSM 15969</strain>
    </source>
</reference>
<evidence type="ECO:0000256" key="1">
    <source>
        <dbReference type="ARBA" id="ARBA00005721"/>
    </source>
</evidence>
<dbReference type="RefSeq" id="WP_132082211.1">
    <property type="nucleotide sequence ID" value="NZ_DAIMLW010000039.1"/>
</dbReference>
<dbReference type="NCBIfam" id="NF033218">
    <property type="entry name" value="anchor_AmaP"/>
    <property type="match status" value="1"/>
</dbReference>
<keyword evidence="2" id="KW-0812">Transmembrane</keyword>
<proteinExistence type="inferred from homology"/>
<keyword evidence="2" id="KW-1133">Transmembrane helix</keyword>
<dbReference type="AlphaFoldDB" id="A0A4R1Q4T2"/>
<comment type="similarity">
    <text evidence="1">Belongs to the asp23 family.</text>
</comment>
<organism evidence="3 4">
    <name type="scientific">Anaerospora hongkongensis</name>
    <dbReference type="NCBI Taxonomy" id="244830"/>
    <lineage>
        <taxon>Bacteria</taxon>
        <taxon>Bacillati</taxon>
        <taxon>Bacillota</taxon>
        <taxon>Negativicutes</taxon>
        <taxon>Selenomonadales</taxon>
        <taxon>Sporomusaceae</taxon>
        <taxon>Anaerospora</taxon>
    </lineage>
</organism>
<keyword evidence="2" id="KW-0472">Membrane</keyword>
<dbReference type="OrthoDB" id="1679795at2"/>
<protein>
    <submittedName>
        <fullName evidence="3">Putative alkaline shock family protein YloU</fullName>
    </submittedName>
</protein>
<feature type="transmembrane region" description="Helical" evidence="2">
    <location>
        <begin position="7"/>
        <end position="31"/>
    </location>
</feature>
<sequence>MGIFDRVILTIYTFVLAFLSLGVVLMGLRLIPLELVWTSLYYIYGQWEAALAGALFLLISVRLLLAGSRSRIAKDTLVHHNPMGDVHISIDAIENLVSKAVRHAKGVRGVKVTVGQSAQGLTVDVKAIVSPESNVPAVTAEVQQRIHEHIKHTIGVEIADVRILVENISNDFKTKHRVE</sequence>
<comment type="caution">
    <text evidence="3">The sequence shown here is derived from an EMBL/GenBank/DDBJ whole genome shotgun (WGS) entry which is preliminary data.</text>
</comment>
<evidence type="ECO:0000313" key="3">
    <source>
        <dbReference type="EMBL" id="TCL35868.1"/>
    </source>
</evidence>
<feature type="transmembrane region" description="Helical" evidence="2">
    <location>
        <begin position="43"/>
        <end position="65"/>
    </location>
</feature>
<gene>
    <name evidence="3" type="ORF">EV210_110112</name>
</gene>
<dbReference type="EMBL" id="SLUI01000010">
    <property type="protein sequence ID" value="TCL35868.1"/>
    <property type="molecule type" value="Genomic_DNA"/>
</dbReference>
<name>A0A4R1Q4T2_9FIRM</name>